<evidence type="ECO:0000256" key="7">
    <source>
        <dbReference type="ARBA" id="ARBA00022989"/>
    </source>
</evidence>
<feature type="transmembrane region" description="Helical" evidence="9">
    <location>
        <begin position="12"/>
        <end position="35"/>
    </location>
</feature>
<dbReference type="PROSITE" id="PS00216">
    <property type="entry name" value="SUGAR_TRANSPORT_1"/>
    <property type="match status" value="1"/>
</dbReference>
<dbReference type="PROSITE" id="PS50850">
    <property type="entry name" value="MFS"/>
    <property type="match status" value="1"/>
</dbReference>
<dbReference type="SUPFAM" id="SSF103473">
    <property type="entry name" value="MFS general substrate transporter"/>
    <property type="match status" value="1"/>
</dbReference>
<protein>
    <submittedName>
        <fullName evidence="11">MHS family proline/betaine transporter-like MFS transporter</fullName>
    </submittedName>
</protein>
<evidence type="ECO:0000256" key="2">
    <source>
        <dbReference type="ARBA" id="ARBA00008240"/>
    </source>
</evidence>
<evidence type="ECO:0000313" key="11">
    <source>
        <dbReference type="EMBL" id="MBA2888683.1"/>
    </source>
</evidence>
<dbReference type="Gene3D" id="1.20.1250.20">
    <property type="entry name" value="MFS general substrate transporter like domains"/>
    <property type="match status" value="2"/>
</dbReference>
<feature type="transmembrane region" description="Helical" evidence="9">
    <location>
        <begin position="47"/>
        <end position="67"/>
    </location>
</feature>
<dbReference type="AlphaFoldDB" id="A0A7W0HMF2"/>
<dbReference type="Proteomes" id="UP000530928">
    <property type="component" value="Unassembled WGS sequence"/>
</dbReference>
<feature type="transmembrane region" description="Helical" evidence="9">
    <location>
        <begin position="173"/>
        <end position="192"/>
    </location>
</feature>
<comment type="caution">
    <text evidence="11">The sequence shown here is derived from an EMBL/GenBank/DDBJ whole genome shotgun (WGS) entry which is preliminary data.</text>
</comment>
<feature type="transmembrane region" description="Helical" evidence="9">
    <location>
        <begin position="385"/>
        <end position="403"/>
    </location>
</feature>
<evidence type="ECO:0000256" key="4">
    <source>
        <dbReference type="ARBA" id="ARBA00022475"/>
    </source>
</evidence>
<dbReference type="InterPro" id="IPR005829">
    <property type="entry name" value="Sugar_transporter_CS"/>
</dbReference>
<keyword evidence="4" id="KW-1003">Cell membrane</keyword>
<dbReference type="InterPro" id="IPR005828">
    <property type="entry name" value="MFS_sugar_transport-like"/>
</dbReference>
<dbReference type="GO" id="GO:0015293">
    <property type="term" value="F:symporter activity"/>
    <property type="evidence" value="ECO:0007669"/>
    <property type="project" value="UniProtKB-KW"/>
</dbReference>
<evidence type="ECO:0000256" key="1">
    <source>
        <dbReference type="ARBA" id="ARBA00004651"/>
    </source>
</evidence>
<keyword evidence="6" id="KW-0769">Symport</keyword>
<keyword evidence="7 9" id="KW-1133">Transmembrane helix</keyword>
<name>A0A7W0HMF2_9ACTN</name>
<evidence type="ECO:0000259" key="10">
    <source>
        <dbReference type="PROSITE" id="PS50850"/>
    </source>
</evidence>
<dbReference type="GO" id="GO:0005886">
    <property type="term" value="C:plasma membrane"/>
    <property type="evidence" value="ECO:0007669"/>
    <property type="project" value="UniProtKB-SubCell"/>
</dbReference>
<feature type="domain" description="Major facilitator superfamily (MFS) profile" evidence="10">
    <location>
        <begin position="9"/>
        <end position="409"/>
    </location>
</feature>
<reference evidence="11 12" key="1">
    <citation type="submission" date="2020-07" db="EMBL/GenBank/DDBJ databases">
        <title>Genomic Encyclopedia of Type Strains, Phase IV (KMG-IV): sequencing the most valuable type-strain genomes for metagenomic binning, comparative biology and taxonomic classification.</title>
        <authorList>
            <person name="Goeker M."/>
        </authorList>
    </citation>
    <scope>NUCLEOTIDE SEQUENCE [LARGE SCALE GENOMIC DNA]</scope>
    <source>
        <strain evidence="11 12">DSM 45533</strain>
    </source>
</reference>
<comment type="similarity">
    <text evidence="2">Belongs to the major facilitator superfamily. Metabolite:H+ Symporter (MHS) family (TC 2.A.1.6) family.</text>
</comment>
<feature type="transmembrane region" description="Helical" evidence="9">
    <location>
        <begin position="354"/>
        <end position="373"/>
    </location>
</feature>
<evidence type="ECO:0000256" key="6">
    <source>
        <dbReference type="ARBA" id="ARBA00022847"/>
    </source>
</evidence>
<feature type="transmembrane region" description="Helical" evidence="9">
    <location>
        <begin position="320"/>
        <end position="342"/>
    </location>
</feature>
<dbReference type="PANTHER" id="PTHR43528">
    <property type="entry name" value="ALPHA-KETOGLUTARATE PERMEASE"/>
    <property type="match status" value="1"/>
</dbReference>
<dbReference type="Pfam" id="PF00083">
    <property type="entry name" value="Sugar_tr"/>
    <property type="match status" value="1"/>
</dbReference>
<gene>
    <name evidence="11" type="ORF">HNR30_000018</name>
</gene>
<keyword evidence="8 9" id="KW-0472">Membrane</keyword>
<dbReference type="InterPro" id="IPR020846">
    <property type="entry name" value="MFS_dom"/>
</dbReference>
<feature type="transmembrane region" description="Helical" evidence="9">
    <location>
        <begin position="226"/>
        <end position="244"/>
    </location>
</feature>
<evidence type="ECO:0000256" key="8">
    <source>
        <dbReference type="ARBA" id="ARBA00023136"/>
    </source>
</evidence>
<dbReference type="InterPro" id="IPR036259">
    <property type="entry name" value="MFS_trans_sf"/>
</dbReference>
<keyword evidence="5 9" id="KW-0812">Transmembrane</keyword>
<evidence type="ECO:0000256" key="3">
    <source>
        <dbReference type="ARBA" id="ARBA00022448"/>
    </source>
</evidence>
<feature type="transmembrane region" description="Helical" evidence="9">
    <location>
        <begin position="149"/>
        <end position="167"/>
    </location>
</feature>
<dbReference type="Pfam" id="PF07690">
    <property type="entry name" value="MFS_1"/>
    <property type="match status" value="1"/>
</dbReference>
<dbReference type="PANTHER" id="PTHR43528:SF1">
    <property type="entry name" value="ALPHA-KETOGLUTARATE PERMEASE"/>
    <property type="match status" value="1"/>
</dbReference>
<comment type="subcellular location">
    <subcellularLocation>
        <location evidence="1">Cell membrane</location>
        <topology evidence="1">Multi-pass membrane protein</topology>
    </subcellularLocation>
</comment>
<dbReference type="RefSeq" id="WP_220133121.1">
    <property type="nucleotide sequence ID" value="NZ_BAABAM010000001.1"/>
</dbReference>
<accession>A0A7W0HMF2</accession>
<dbReference type="InterPro" id="IPR051084">
    <property type="entry name" value="H+-coupled_symporters"/>
</dbReference>
<feature type="transmembrane region" description="Helical" evidence="9">
    <location>
        <begin position="294"/>
        <end position="314"/>
    </location>
</feature>
<keyword evidence="12" id="KW-1185">Reference proteome</keyword>
<feature type="transmembrane region" description="Helical" evidence="9">
    <location>
        <begin position="106"/>
        <end position="128"/>
    </location>
</feature>
<proteinExistence type="inferred from homology"/>
<evidence type="ECO:0000313" key="12">
    <source>
        <dbReference type="Proteomes" id="UP000530928"/>
    </source>
</evidence>
<feature type="transmembrane region" description="Helical" evidence="9">
    <location>
        <begin position="79"/>
        <end position="100"/>
    </location>
</feature>
<evidence type="ECO:0000256" key="9">
    <source>
        <dbReference type="SAM" id="Phobius"/>
    </source>
</evidence>
<dbReference type="EMBL" id="JACDUR010000001">
    <property type="protein sequence ID" value="MBA2888683.1"/>
    <property type="molecule type" value="Genomic_DNA"/>
</dbReference>
<dbReference type="InterPro" id="IPR011701">
    <property type="entry name" value="MFS"/>
</dbReference>
<keyword evidence="3" id="KW-0813">Transport</keyword>
<sequence>MATSVPRRSMLIAAFSTIVEWYDFTLYLYMAPILAKVFFEGSEDSTLATLGVFAVSYILRPVGGAVLGTIGDRIGRRRVLLISMTIMAVAMFLTGLIPAGAALLMFLLRCAMGFSVGGEYSGVLVMLVESADRHRRGFVASLASGASEVGALLASGVATLVVLLVPGDQLYVWGWRIPFFVGAALALLTLLMRTTVSETPAFERALASGALPANPLKDVLVNQRLALWRTFAVSALGSVTYYVAVTYVPTYLTTVAGIPEARALTLSTVAAVAVIVVTPFIGLWSDRVGRRPMLIGLTVAFIVLPLPMFGLMAGGGTAQVLIGALVLAAGAGAVSAAAAACIPEQFATAGRMSGMALGYTMATAAFGGLSPFVADLLIKVTGWDLSPGLLVVVVAIGLLPVLVRLPETANRDLTDLAVRQPA</sequence>
<evidence type="ECO:0000256" key="5">
    <source>
        <dbReference type="ARBA" id="ARBA00022692"/>
    </source>
</evidence>
<organism evidence="11 12">
    <name type="scientific">Nonomuraea soli</name>
    <dbReference type="NCBI Taxonomy" id="1032476"/>
    <lineage>
        <taxon>Bacteria</taxon>
        <taxon>Bacillati</taxon>
        <taxon>Actinomycetota</taxon>
        <taxon>Actinomycetes</taxon>
        <taxon>Streptosporangiales</taxon>
        <taxon>Streptosporangiaceae</taxon>
        <taxon>Nonomuraea</taxon>
    </lineage>
</organism>
<feature type="transmembrane region" description="Helical" evidence="9">
    <location>
        <begin position="264"/>
        <end position="282"/>
    </location>
</feature>